<comment type="caution">
    <text evidence="1">The sequence shown here is derived from an EMBL/GenBank/DDBJ whole genome shotgun (WGS) entry which is preliminary data.</text>
</comment>
<evidence type="ECO:0000313" key="2">
    <source>
        <dbReference type="Proteomes" id="UP001161137"/>
    </source>
</evidence>
<reference evidence="1" key="1">
    <citation type="submission" date="2022-09" db="EMBL/GenBank/DDBJ databases">
        <title>Intensive care unit water sources are persistently colonized with multi-drug resistant bacteria and are the site of extensive horizontal gene transfer of antibiotic resistance genes.</title>
        <authorList>
            <person name="Diorio-Toth L."/>
        </authorList>
    </citation>
    <scope>NUCLEOTIDE SEQUENCE</scope>
    <source>
        <strain evidence="1">GD03863</strain>
    </source>
</reference>
<dbReference type="RefSeq" id="WP_196459861.1">
    <property type="nucleotide sequence ID" value="NZ_JACFYY010000011.1"/>
</dbReference>
<dbReference type="EMBL" id="JAOCDH010000005">
    <property type="protein sequence ID" value="MDH0701126.1"/>
    <property type="molecule type" value="Genomic_DNA"/>
</dbReference>
<evidence type="ECO:0000313" key="1">
    <source>
        <dbReference type="EMBL" id="MDH0701126.1"/>
    </source>
</evidence>
<protein>
    <submittedName>
        <fullName evidence="1">Uncharacterized protein</fullName>
    </submittedName>
</protein>
<accession>A0AA42IJU5</accession>
<name>A0AA42IJU5_9GAMM</name>
<sequence length="124" mass="13992">MNQETESFKLASHPSSPGDYRCVILAARCEAFTEKDSLSQWWYVFCFEQYVGKFFVAPLRSDLEPRKEGVAIDSYVKRFVVTLDMVRANFYRALGEVQKVLTFSGKTAAGDSGSSRMLLRLADG</sequence>
<dbReference type="Proteomes" id="UP001161137">
    <property type="component" value="Unassembled WGS sequence"/>
</dbReference>
<gene>
    <name evidence="1" type="ORF">N5D41_06425</name>
</gene>
<organism evidence="1 2">
    <name type="scientific">Ectopseudomonas toyotomiensis</name>
    <dbReference type="NCBI Taxonomy" id="554344"/>
    <lineage>
        <taxon>Bacteria</taxon>
        <taxon>Pseudomonadati</taxon>
        <taxon>Pseudomonadota</taxon>
        <taxon>Gammaproteobacteria</taxon>
        <taxon>Pseudomonadales</taxon>
        <taxon>Pseudomonadaceae</taxon>
        <taxon>Ectopseudomonas</taxon>
    </lineage>
</organism>
<proteinExistence type="predicted"/>
<dbReference type="AlphaFoldDB" id="A0AA42IJU5"/>